<dbReference type="InterPro" id="IPR038900">
    <property type="entry name" value="TMC"/>
</dbReference>
<feature type="compositionally biased region" description="Low complexity" evidence="6">
    <location>
        <begin position="638"/>
        <end position="650"/>
    </location>
</feature>
<feature type="compositionally biased region" description="Basic and acidic residues" evidence="6">
    <location>
        <begin position="589"/>
        <end position="601"/>
    </location>
</feature>
<dbReference type="GO" id="GO:0005886">
    <property type="term" value="C:plasma membrane"/>
    <property type="evidence" value="ECO:0007669"/>
    <property type="project" value="InterPro"/>
</dbReference>
<gene>
    <name evidence="9" type="ORF">JTE90_025878</name>
</gene>
<protein>
    <recommendedName>
        <fullName evidence="8">TMC domain-containing protein</fullName>
    </recommendedName>
</protein>
<comment type="similarity">
    <text evidence="2">Belongs to the TMC family.</text>
</comment>
<dbReference type="Pfam" id="PF07810">
    <property type="entry name" value="TMC"/>
    <property type="match status" value="1"/>
</dbReference>
<feature type="compositionally biased region" description="Basic and acidic residues" evidence="6">
    <location>
        <begin position="555"/>
        <end position="578"/>
    </location>
</feature>
<comment type="subcellular location">
    <subcellularLocation>
        <location evidence="1">Membrane</location>
        <topology evidence="1">Multi-pass membrane protein</topology>
    </subcellularLocation>
</comment>
<evidence type="ECO:0000256" key="1">
    <source>
        <dbReference type="ARBA" id="ARBA00004141"/>
    </source>
</evidence>
<comment type="caution">
    <text evidence="9">The sequence shown here is derived from an EMBL/GenBank/DDBJ whole genome shotgun (WGS) entry which is preliminary data.</text>
</comment>
<keyword evidence="3 7" id="KW-0812">Transmembrane</keyword>
<evidence type="ECO:0000256" key="2">
    <source>
        <dbReference type="ARBA" id="ARBA00006510"/>
    </source>
</evidence>
<evidence type="ECO:0000313" key="10">
    <source>
        <dbReference type="Proteomes" id="UP000827092"/>
    </source>
</evidence>
<dbReference type="InterPro" id="IPR012496">
    <property type="entry name" value="TMC_dom"/>
</dbReference>
<feature type="transmembrane region" description="Helical" evidence="7">
    <location>
        <begin position="433"/>
        <end position="458"/>
    </location>
</feature>
<reference evidence="9 10" key="1">
    <citation type="journal article" date="2022" name="Nat. Ecol. Evol.">
        <title>A masculinizing supergene underlies an exaggerated male reproductive morph in a spider.</title>
        <authorList>
            <person name="Hendrickx F."/>
            <person name="De Corte Z."/>
            <person name="Sonet G."/>
            <person name="Van Belleghem S.M."/>
            <person name="Kostlbacher S."/>
            <person name="Vangestel C."/>
        </authorList>
    </citation>
    <scope>NUCLEOTIDE SEQUENCE [LARGE SCALE GENOMIC DNA]</scope>
    <source>
        <strain evidence="9">W744_W776</strain>
    </source>
</reference>
<feature type="compositionally biased region" description="Polar residues" evidence="6">
    <location>
        <begin position="618"/>
        <end position="636"/>
    </location>
</feature>
<proteinExistence type="inferred from homology"/>
<dbReference type="EMBL" id="JAFNEN010000343">
    <property type="protein sequence ID" value="KAG8185206.1"/>
    <property type="molecule type" value="Genomic_DNA"/>
</dbReference>
<dbReference type="PANTHER" id="PTHR23302">
    <property type="entry name" value="TRANSMEMBRANE CHANNEL-RELATED"/>
    <property type="match status" value="1"/>
</dbReference>
<feature type="region of interest" description="Disordered" evidence="6">
    <location>
        <begin position="189"/>
        <end position="209"/>
    </location>
</feature>
<feature type="compositionally biased region" description="Polar residues" evidence="6">
    <location>
        <begin position="233"/>
        <end position="247"/>
    </location>
</feature>
<feature type="compositionally biased region" description="Basic and acidic residues" evidence="6">
    <location>
        <begin position="804"/>
        <end position="819"/>
    </location>
</feature>
<keyword evidence="10" id="KW-1185">Reference proteome</keyword>
<dbReference type="AlphaFoldDB" id="A0AAV6UPK1"/>
<feature type="compositionally biased region" description="Basic and acidic residues" evidence="6">
    <location>
        <begin position="682"/>
        <end position="692"/>
    </location>
</feature>
<evidence type="ECO:0000256" key="7">
    <source>
        <dbReference type="SAM" id="Phobius"/>
    </source>
</evidence>
<feature type="compositionally biased region" description="Basic and acidic residues" evidence="6">
    <location>
        <begin position="536"/>
        <end position="548"/>
    </location>
</feature>
<accession>A0AAV6UPK1</accession>
<feature type="domain" description="TMC" evidence="8">
    <location>
        <begin position="313"/>
        <end position="428"/>
    </location>
</feature>
<feature type="region of interest" description="Disordered" evidence="6">
    <location>
        <begin position="737"/>
        <end position="819"/>
    </location>
</feature>
<dbReference type="GO" id="GO:0008381">
    <property type="term" value="F:mechanosensitive monoatomic ion channel activity"/>
    <property type="evidence" value="ECO:0007669"/>
    <property type="project" value="TreeGrafter"/>
</dbReference>
<feature type="transmembrane region" description="Helical" evidence="7">
    <location>
        <begin position="494"/>
        <end position="514"/>
    </location>
</feature>
<feature type="compositionally biased region" description="Low complexity" evidence="6">
    <location>
        <begin position="189"/>
        <end position="206"/>
    </location>
</feature>
<name>A0AAV6UPK1_9ARAC</name>
<evidence type="ECO:0000259" key="8">
    <source>
        <dbReference type="Pfam" id="PF07810"/>
    </source>
</evidence>
<evidence type="ECO:0000256" key="5">
    <source>
        <dbReference type="ARBA" id="ARBA00023136"/>
    </source>
</evidence>
<organism evidence="9 10">
    <name type="scientific">Oedothorax gibbosus</name>
    <dbReference type="NCBI Taxonomy" id="931172"/>
    <lineage>
        <taxon>Eukaryota</taxon>
        <taxon>Metazoa</taxon>
        <taxon>Ecdysozoa</taxon>
        <taxon>Arthropoda</taxon>
        <taxon>Chelicerata</taxon>
        <taxon>Arachnida</taxon>
        <taxon>Araneae</taxon>
        <taxon>Araneomorphae</taxon>
        <taxon>Entelegynae</taxon>
        <taxon>Araneoidea</taxon>
        <taxon>Linyphiidae</taxon>
        <taxon>Erigoninae</taxon>
        <taxon>Oedothorax</taxon>
    </lineage>
</organism>
<keyword evidence="5 7" id="KW-0472">Membrane</keyword>
<evidence type="ECO:0000256" key="6">
    <source>
        <dbReference type="SAM" id="MobiDB-lite"/>
    </source>
</evidence>
<feature type="compositionally biased region" description="Acidic residues" evidence="6">
    <location>
        <begin position="665"/>
        <end position="679"/>
    </location>
</feature>
<evidence type="ECO:0000256" key="3">
    <source>
        <dbReference type="ARBA" id="ARBA00022692"/>
    </source>
</evidence>
<feature type="compositionally biased region" description="Polar residues" evidence="6">
    <location>
        <begin position="787"/>
        <end position="797"/>
    </location>
</feature>
<keyword evidence="4 7" id="KW-1133">Transmembrane helix</keyword>
<feature type="compositionally biased region" description="Basic and acidic residues" evidence="6">
    <location>
        <begin position="738"/>
        <end position="756"/>
    </location>
</feature>
<dbReference type="PANTHER" id="PTHR23302:SF40">
    <property type="entry name" value="TRANSMEMBRANE CHANNEL-LIKE PROTEIN"/>
    <property type="match status" value="1"/>
</dbReference>
<feature type="region of interest" description="Disordered" evidence="6">
    <location>
        <begin position="232"/>
        <end position="257"/>
    </location>
</feature>
<feature type="region of interest" description="Disordered" evidence="6">
    <location>
        <begin position="536"/>
        <end position="702"/>
    </location>
</feature>
<feature type="compositionally biased region" description="Basic residues" evidence="6">
    <location>
        <begin position="771"/>
        <end position="780"/>
    </location>
</feature>
<evidence type="ECO:0000313" key="9">
    <source>
        <dbReference type="EMBL" id="KAG8185206.1"/>
    </source>
</evidence>
<sequence>MIAQNITETIDGPGFNLSRHGRSLLSFTDEGGMPTTTTLYAPYNCTYVVMHNCTLAALYSGVNLTDYLASTSSTADNYTVDGDYFLDNSTEEDMGYGYGSMVGSIANLTAFGMASWNVSSAIPTGPHINLPPVFFNVSSSFDLEEGKITWDIPLDYGGIADNWTSEYNISSLEDFFSTAFWYNDTTTFQSTTTDDESSTSTTTTESPWPPELNCTVVIPVCTTLTTFTDDTGPFSTTEDGFDSTTGEGTDDLAFNGTDTADENATLRETCLRFIPEEFVCRKTCEGERPYRMPTQQDLLAIPGEMKDQLRKRCWETAFGQELVKLTVMDLVMTVVTTIGTDFFRAVFVRYANNCWCWDLEKGFPGYGDFKIAENILHLVNNQGLVWMGMFFSPGLPAINTVKLCILVYVRSWAVLTANIPHETVFKASKSNNFYYALLLIMLFLCTLPVGFACVWLEPSWHCGPFSDQHRIYNVLTSYVLNALPTFMVEVVQYFTSPGVVIPLLLLLILIIYYLTSLNGSLREANNDLKIQLRREKSDREKPKVEEKRKRVQVSDSDHPDGLEDKKAMREDIDKDRSSVRRPSPLSVGESHKSSSDGEDRRWMRRGGITGNGDLPLITISQASEGRDSMSSLNSSEDAAPVTPPSTSSASNRMIRRFGLIPSVSEQDEENDEEENDDQLSIEIHDDTHFEPIKDDDEEQGYNGKEEVNVVPETVEAVAEPRDHAEIKALTGCGAPLFRHADESSSTDDRETDDYHRHATLPVGVTRGGRTTPHRLRRSKAVKGSDSMGDSTDSNTLRPPSPSEGDVKRAKIQRLDTDSL</sequence>
<evidence type="ECO:0000256" key="4">
    <source>
        <dbReference type="ARBA" id="ARBA00022989"/>
    </source>
</evidence>
<dbReference type="Proteomes" id="UP000827092">
    <property type="component" value="Unassembled WGS sequence"/>
</dbReference>